<keyword evidence="1" id="KW-1185">Reference proteome</keyword>
<accession>A0A915HIM2</accession>
<protein>
    <submittedName>
        <fullName evidence="2">Uncharacterized protein</fullName>
    </submittedName>
</protein>
<dbReference type="AlphaFoldDB" id="A0A915HIM2"/>
<dbReference type="Gene3D" id="3.30.70.2800">
    <property type="match status" value="1"/>
</dbReference>
<proteinExistence type="predicted"/>
<evidence type="ECO:0000313" key="2">
    <source>
        <dbReference type="WBParaSite" id="nRc.2.0.1.t01493-RA"/>
    </source>
</evidence>
<sequence>MNRFPSSVRDVWNRCLQMGLEPFVSMLWETSVVRPMSILELAYKLCKDCTTATPCCGYRSCNIFYCNCAGGCRDGDAGSCKDCPKDGSKKCGKTCHLAAGNVRVNPTLN</sequence>
<dbReference type="WBParaSite" id="nRc.2.0.1.t01493-RA">
    <property type="protein sequence ID" value="nRc.2.0.1.t01493-RA"/>
    <property type="gene ID" value="nRc.2.0.1.g01493"/>
</dbReference>
<organism evidence="1 2">
    <name type="scientific">Romanomermis culicivorax</name>
    <name type="common">Nematode worm</name>
    <dbReference type="NCBI Taxonomy" id="13658"/>
    <lineage>
        <taxon>Eukaryota</taxon>
        <taxon>Metazoa</taxon>
        <taxon>Ecdysozoa</taxon>
        <taxon>Nematoda</taxon>
        <taxon>Enoplea</taxon>
        <taxon>Dorylaimia</taxon>
        <taxon>Mermithida</taxon>
        <taxon>Mermithoidea</taxon>
        <taxon>Mermithidae</taxon>
        <taxon>Romanomermis</taxon>
    </lineage>
</organism>
<name>A0A915HIM2_ROMCU</name>
<dbReference type="Proteomes" id="UP000887565">
    <property type="component" value="Unplaced"/>
</dbReference>
<evidence type="ECO:0000313" key="1">
    <source>
        <dbReference type="Proteomes" id="UP000887565"/>
    </source>
</evidence>
<reference evidence="2" key="1">
    <citation type="submission" date="2022-11" db="UniProtKB">
        <authorList>
            <consortium name="WormBaseParasite"/>
        </authorList>
    </citation>
    <scope>IDENTIFICATION</scope>
</reference>